<feature type="region of interest" description="Disordered" evidence="3">
    <location>
        <begin position="969"/>
        <end position="990"/>
    </location>
</feature>
<dbReference type="InterPro" id="IPR050738">
    <property type="entry name" value="Sulfatase"/>
</dbReference>
<sequence>MVGRYSHGTLWACLAFFCSGHSLLADEPPNIVLILADDLTYDDLGCEGNPDVQTPNIDRLATQGKRFTHCFTATAMCAPTRQQLYTGIWPVRNGAYPNHSKVKPGTKSIVHHLQTLGYRVGIHGKTHFGPPRSFPFEKVTSIDDFINDGDRPYCLVVASNDPHVPWRKATDVDPATLTLPPYLVDTPQTRQAWANYQADIKALDDEVGKIVDTVDRSASADNTLVIFTSEQGAQFPSGKWTCYENGLRTAFIVRWPGQVKPDTVSNAMIRYVDVVPTLVEIAGGDPKSIDTGRDGAPDGGRGFDGSSFLPVLLGKRHSHARYTYGVHTTEGIIAGKPYPIRSIRNRRFKYIANLMPDETFQNTLIAHDGSGYWKSWVEAAKTDPKAAKLVQRYLKRPAVEFYDLCVDPHELDNLADRPEYSSRKDEMRGLLNAWMEQQGDRGVETELAAKKAQRRGRRKKAKARGNMKSDRPNIVLIMADDMGFSDIGCYGGEIETPTLDRLAREGLRFTQFYNTGRCCPTRASLLTGLHPHQTGIGHMTNDPRGPKSNDRGLPGYRGFLNRRCVTLAEALKSADYHTLMAGKWHVGYHGQEKWPLARGFDRFYGILSGASNYFQPLPPRGLTLGNEPVLPEGDYYTTDAFTDYAIDFVNEASSADDRPFFLYLAYTCPHWPLHARPEDIAKYRGKYKLGWDKLREQRHHRLKDLGIVNKEWALAPRDARAWDNLDAAKQDEMDERMAIYAAQVDRMDQNIGRLVGALEQLGELDNTLLLFLVDNGGCAEGGELGGAPRGDLNNREKYGVISYGQAWANASNTPFRRYKHYVHEGGISTPLIAHWPNGIAEKGSLRHQPAYLPDIMPTLVDVSGASYPTTFRGHEIEPMEGMSLLAAFANEPLEREAMYWEHEGNRAIRTGDWKLVSARRNRIMGGPWELYDLASDRTEENDLSGEHPDRVKRMAQLWTEWAQRCQVLPQRPTKSEAKRVRTTSRTSPSF</sequence>
<evidence type="ECO:0000256" key="3">
    <source>
        <dbReference type="SAM" id="MobiDB-lite"/>
    </source>
</evidence>
<dbReference type="InterPro" id="IPR017850">
    <property type="entry name" value="Alkaline_phosphatase_core_sf"/>
</dbReference>
<dbReference type="InterPro" id="IPR032506">
    <property type="entry name" value="SGSH_C"/>
</dbReference>
<keyword evidence="2 6" id="KW-0378">Hydrolase</keyword>
<dbReference type="EMBL" id="CP036279">
    <property type="protein sequence ID" value="QDU61426.1"/>
    <property type="molecule type" value="Genomic_DNA"/>
</dbReference>
<keyword evidence="7" id="KW-1185">Reference proteome</keyword>
<dbReference type="FunFam" id="3.30.1120.10:FF:000008">
    <property type="entry name" value="Arylsulfatase"/>
    <property type="match status" value="1"/>
</dbReference>
<name>A0A518B3C3_9BACT</name>
<dbReference type="CDD" id="cd16027">
    <property type="entry name" value="SGSH"/>
    <property type="match status" value="1"/>
</dbReference>
<dbReference type="PANTHER" id="PTHR42693:SF53">
    <property type="entry name" value="ENDO-4-O-SULFATASE"/>
    <property type="match status" value="1"/>
</dbReference>
<evidence type="ECO:0000256" key="2">
    <source>
        <dbReference type="ARBA" id="ARBA00022801"/>
    </source>
</evidence>
<dbReference type="InterPro" id="IPR000917">
    <property type="entry name" value="Sulfatase_N"/>
</dbReference>
<dbReference type="EC" id="3.1.6.1" evidence="6"/>
<dbReference type="SUPFAM" id="SSF53649">
    <property type="entry name" value="Alkaline phosphatase-like"/>
    <property type="match status" value="2"/>
</dbReference>
<evidence type="ECO:0000259" key="5">
    <source>
        <dbReference type="Pfam" id="PF16347"/>
    </source>
</evidence>
<dbReference type="KEGG" id="knv:Pan216_22820"/>
<feature type="domain" description="Sulfatase N-terminal" evidence="4">
    <location>
        <begin position="29"/>
        <end position="146"/>
    </location>
</feature>
<organism evidence="6 7">
    <name type="scientific">Kolteria novifilia</name>
    <dbReference type="NCBI Taxonomy" id="2527975"/>
    <lineage>
        <taxon>Bacteria</taxon>
        <taxon>Pseudomonadati</taxon>
        <taxon>Planctomycetota</taxon>
        <taxon>Planctomycetia</taxon>
        <taxon>Kolteriales</taxon>
        <taxon>Kolteriaceae</taxon>
        <taxon>Kolteria</taxon>
    </lineage>
</organism>
<dbReference type="Proteomes" id="UP000317093">
    <property type="component" value="Chromosome"/>
</dbReference>
<proteinExistence type="inferred from homology"/>
<dbReference type="FunFam" id="3.40.720.10:FF:000047">
    <property type="entry name" value="Arylsulfatase"/>
    <property type="match status" value="1"/>
</dbReference>
<evidence type="ECO:0000313" key="7">
    <source>
        <dbReference type="Proteomes" id="UP000317093"/>
    </source>
</evidence>
<dbReference type="Pfam" id="PF16347">
    <property type="entry name" value="SGSH_C"/>
    <property type="match status" value="1"/>
</dbReference>
<evidence type="ECO:0000256" key="1">
    <source>
        <dbReference type="ARBA" id="ARBA00008779"/>
    </source>
</evidence>
<dbReference type="Pfam" id="PF00884">
    <property type="entry name" value="Sulfatase"/>
    <property type="match status" value="2"/>
</dbReference>
<dbReference type="GO" id="GO:0004065">
    <property type="term" value="F:arylsulfatase activity"/>
    <property type="evidence" value="ECO:0007669"/>
    <property type="project" value="UniProtKB-EC"/>
</dbReference>
<dbReference type="PANTHER" id="PTHR42693">
    <property type="entry name" value="ARYLSULFATASE FAMILY MEMBER"/>
    <property type="match status" value="1"/>
</dbReference>
<dbReference type="OrthoDB" id="9783154at2"/>
<dbReference type="RefSeq" id="WP_145258022.1">
    <property type="nucleotide sequence ID" value="NZ_CP036279.1"/>
</dbReference>
<dbReference type="AlphaFoldDB" id="A0A518B3C3"/>
<reference evidence="6 7" key="1">
    <citation type="submission" date="2019-02" db="EMBL/GenBank/DDBJ databases">
        <title>Deep-cultivation of Planctomycetes and their phenomic and genomic characterization uncovers novel biology.</title>
        <authorList>
            <person name="Wiegand S."/>
            <person name="Jogler M."/>
            <person name="Boedeker C."/>
            <person name="Pinto D."/>
            <person name="Vollmers J."/>
            <person name="Rivas-Marin E."/>
            <person name="Kohn T."/>
            <person name="Peeters S.H."/>
            <person name="Heuer A."/>
            <person name="Rast P."/>
            <person name="Oberbeckmann S."/>
            <person name="Bunk B."/>
            <person name="Jeske O."/>
            <person name="Meyerdierks A."/>
            <person name="Storesund J.E."/>
            <person name="Kallscheuer N."/>
            <person name="Luecker S."/>
            <person name="Lage O.M."/>
            <person name="Pohl T."/>
            <person name="Merkel B.J."/>
            <person name="Hornburger P."/>
            <person name="Mueller R.-W."/>
            <person name="Bruemmer F."/>
            <person name="Labrenz M."/>
            <person name="Spormann A.M."/>
            <person name="Op den Camp H."/>
            <person name="Overmann J."/>
            <person name="Amann R."/>
            <person name="Jetten M.S.M."/>
            <person name="Mascher T."/>
            <person name="Medema M.H."/>
            <person name="Devos D.P."/>
            <person name="Kaster A.-K."/>
            <person name="Ovreas L."/>
            <person name="Rohde M."/>
            <person name="Galperin M.Y."/>
            <person name="Jogler C."/>
        </authorList>
    </citation>
    <scope>NUCLEOTIDE SEQUENCE [LARGE SCALE GENOMIC DNA]</scope>
    <source>
        <strain evidence="6 7">Pan216</strain>
    </source>
</reference>
<accession>A0A518B3C3</accession>
<evidence type="ECO:0000259" key="4">
    <source>
        <dbReference type="Pfam" id="PF00884"/>
    </source>
</evidence>
<protein>
    <submittedName>
        <fullName evidence="6">Arylsulfatase</fullName>
        <ecNumber evidence="6">3.1.6.1</ecNumber>
    </submittedName>
</protein>
<gene>
    <name evidence="6" type="primary">atsA_22</name>
    <name evidence="6" type="ORF">Pan216_22820</name>
</gene>
<dbReference type="Gene3D" id="3.40.720.10">
    <property type="entry name" value="Alkaline Phosphatase, subunit A"/>
    <property type="match status" value="2"/>
</dbReference>
<dbReference type="Gene3D" id="3.30.1120.10">
    <property type="match status" value="1"/>
</dbReference>
<evidence type="ECO:0000313" key="6">
    <source>
        <dbReference type="EMBL" id="QDU61426.1"/>
    </source>
</evidence>
<feature type="domain" description="Sulfatase N-terminal" evidence="4">
    <location>
        <begin position="472"/>
        <end position="864"/>
    </location>
</feature>
<comment type="similarity">
    <text evidence="1">Belongs to the sulfatase family.</text>
</comment>
<dbReference type="CDD" id="cd16025">
    <property type="entry name" value="PAS_like"/>
    <property type="match status" value="1"/>
</dbReference>
<feature type="domain" description="N-sulphoglucosamine sulphohydrolase C-terminal" evidence="5">
    <location>
        <begin position="241"/>
        <end position="287"/>
    </location>
</feature>